<dbReference type="CDD" id="cd04792">
    <property type="entry name" value="LanM-like"/>
    <property type="match status" value="1"/>
</dbReference>
<feature type="compositionally biased region" description="Low complexity" evidence="1">
    <location>
        <begin position="786"/>
        <end position="796"/>
    </location>
</feature>
<feature type="region of interest" description="Disordered" evidence="1">
    <location>
        <begin position="491"/>
        <end position="511"/>
    </location>
</feature>
<dbReference type="RefSeq" id="WP_209238875.1">
    <property type="nucleotide sequence ID" value="NZ_JADKMA010000030.1"/>
</dbReference>
<feature type="domain" description="Lantibiotic biosynthesis protein dehydration" evidence="2">
    <location>
        <begin position="218"/>
        <end position="614"/>
    </location>
</feature>
<dbReference type="InterPro" id="IPR007822">
    <property type="entry name" value="LANC-like"/>
</dbReference>
<comment type="caution">
    <text evidence="3">The sequence shown here is derived from an EMBL/GenBank/DDBJ whole genome shotgun (WGS) entry which is preliminary data.</text>
</comment>
<feature type="region of interest" description="Disordered" evidence="1">
    <location>
        <begin position="397"/>
        <end position="421"/>
    </location>
</feature>
<accession>A0ABS3X8W7</accession>
<dbReference type="PRINTS" id="PR01950">
    <property type="entry name" value="LANCSUPER"/>
</dbReference>
<evidence type="ECO:0000259" key="2">
    <source>
        <dbReference type="Pfam" id="PF13575"/>
    </source>
</evidence>
<evidence type="ECO:0000313" key="4">
    <source>
        <dbReference type="Proteomes" id="UP001519064"/>
    </source>
</evidence>
<dbReference type="SMART" id="SM01260">
    <property type="entry name" value="LANC_like"/>
    <property type="match status" value="1"/>
</dbReference>
<feature type="region of interest" description="Disordered" evidence="1">
    <location>
        <begin position="668"/>
        <end position="692"/>
    </location>
</feature>
<reference evidence="3 4" key="1">
    <citation type="submission" date="2020-11" db="EMBL/GenBank/DDBJ databases">
        <title>Streptomyces spirodelae sp. nov., isolated from duckweed.</title>
        <authorList>
            <person name="Saimee Y."/>
            <person name="Duangmal K."/>
        </authorList>
    </citation>
    <scope>NUCLEOTIDE SEQUENCE [LARGE SCALE GENOMIC DNA]</scope>
    <source>
        <strain evidence="3 4">S16-07</strain>
    </source>
</reference>
<feature type="region of interest" description="Disordered" evidence="1">
    <location>
        <begin position="28"/>
        <end position="55"/>
    </location>
</feature>
<feature type="compositionally biased region" description="Gly residues" evidence="1">
    <location>
        <begin position="405"/>
        <end position="415"/>
    </location>
</feature>
<dbReference type="Pfam" id="PF05147">
    <property type="entry name" value="LANC_like"/>
    <property type="match status" value="1"/>
</dbReference>
<dbReference type="Gene3D" id="1.50.10.20">
    <property type="match status" value="1"/>
</dbReference>
<protein>
    <submittedName>
        <fullName evidence="3">Type 2 lantipeptide synthetase LanM family protein</fullName>
    </submittedName>
</protein>
<feature type="compositionally biased region" description="Gly residues" evidence="1">
    <location>
        <begin position="797"/>
        <end position="806"/>
    </location>
</feature>
<dbReference type="EMBL" id="JADKMA010000030">
    <property type="protein sequence ID" value="MBO8191784.1"/>
    <property type="molecule type" value="Genomic_DNA"/>
</dbReference>
<dbReference type="InterPro" id="IPR025410">
    <property type="entry name" value="Lant_dehyd"/>
</dbReference>
<gene>
    <name evidence="3" type="ORF">ITI46_08835</name>
</gene>
<dbReference type="SUPFAM" id="SSF158745">
    <property type="entry name" value="LanC-like"/>
    <property type="match status" value="1"/>
</dbReference>
<dbReference type="NCBIfam" id="TIGR03897">
    <property type="entry name" value="lanti_2_LanM"/>
    <property type="match status" value="1"/>
</dbReference>
<proteinExistence type="predicted"/>
<dbReference type="Pfam" id="PF13575">
    <property type="entry name" value="DUF4135"/>
    <property type="match status" value="1"/>
</dbReference>
<organism evidence="3 4">
    <name type="scientific">Streptomyces oryzae</name>
    <dbReference type="NCBI Taxonomy" id="1434886"/>
    <lineage>
        <taxon>Bacteria</taxon>
        <taxon>Bacillati</taxon>
        <taxon>Actinomycetota</taxon>
        <taxon>Actinomycetes</taxon>
        <taxon>Kitasatosporales</taxon>
        <taxon>Streptomycetaceae</taxon>
        <taxon>Streptomyces</taxon>
    </lineage>
</organism>
<keyword evidence="4" id="KW-1185">Reference proteome</keyword>
<feature type="region of interest" description="Disordered" evidence="1">
    <location>
        <begin position="786"/>
        <end position="806"/>
    </location>
</feature>
<dbReference type="PIRSF" id="PIRSF037228">
    <property type="entry name" value="Lant_mod_RumM"/>
    <property type="match status" value="1"/>
</dbReference>
<feature type="compositionally biased region" description="Basic and acidic residues" evidence="1">
    <location>
        <begin position="499"/>
        <end position="510"/>
    </location>
</feature>
<evidence type="ECO:0000256" key="1">
    <source>
        <dbReference type="SAM" id="MobiDB-lite"/>
    </source>
</evidence>
<name>A0ABS3X8W7_9ACTN</name>
<dbReference type="InterPro" id="IPR017146">
    <property type="entry name" value="Lanti_2_LanM"/>
</dbReference>
<dbReference type="Proteomes" id="UP001519064">
    <property type="component" value="Unassembled WGS sequence"/>
</dbReference>
<evidence type="ECO:0000313" key="3">
    <source>
        <dbReference type="EMBL" id="MBO8191784.1"/>
    </source>
</evidence>
<sequence length="1140" mass="120692">MSLPRPHSNGSALAEDFWSPARYARERVTPASRPREPINPATAADKLAGWQSLPPFRGPGDRFTDGLRAIGLTPPLLHRLLGEEHAALGARLPARPPWADRIRAAGPEPLTQPPGLPGLPGLLRVADPLVRQARSRLRTKLRRLGPFPAELDGLCEVLDESVPVQRLGALLKPTMILEINVARVAGRLAAGHTPRERYGLFVDLLGTAAEQNRIWSAYPVLARCVVELLDGWVADRVRFARHLRDDLAQLRAGLLAGADPRGVAAVDFGQGDAHRGGRSVCRVDFHHAPSVFYKPRSLAVDAQFAAFLTRFSADSPLGLRAPRVLSHPDHGWAEHVTPEPCASARDITDFYWRSGALLALVHALRGADFHHENVIAAGADPVLVDVEALLQPVAPVKEGAAESGGESGRGNGAGADGPRTEDPALVALRESVRSTALLPAKVLLDATAAGVPAADYSGMNGRQHQPSVVPVPMEKKAGTDEVHIVWEHVATPGGANRPRQPDGTHADPSDHVPQVLAGFRFGYDWVTAHREELLAPGGPLDRFAGTPVRFLPRASFVYGKVCAESAHPDFLRDALERERSAARLCAGRYAGDAGGAVVRAEMAAVLRGDIPLFEALPGARKLLLDDGRKIPAFFREPALNSVRRRIAGMNADDRALQERVITEALASARETAPLTEPPESPGVGGPQRARTADAGELVSAATALGDQVRRLALVRDGRIGWLAPQPVAHGVWDLAPLEADLYAGLPGIGLFLAQLGRTSGQERFTALAQDVAEEVVRRLRDRAAGLSGSGARSGARSGSGSGFGGREGTGAQEDIGAFGPWTGALYFLVHLDGLLGGTSFTAAAREPVLSVVEQALGRTKASDVVAGSAGCGLALLSLVESGHDADGRARALLHEVALHLVDGAVPADGEGLAWQHHRINSRRPLTGFAHGVAGIITALSRLAPFTDGALDERCAVAVAGGLAYETDVFDAQAGNWPDFRTDAPSLFRSLWCHGAAGIGMSRLDLLGRPGPTGRDETRGRGRARDEALAADARAALRPGDTHTAHRLTGRGSDSMCHGDLGNLELLLLAERAGLSEPGGLMLRLGQKLDHAAHRGWVCGSPTRSETPGLLTGLSGVGYQLLRFASPGTVPSVLLLHPPMR</sequence>